<comment type="caution">
    <text evidence="4">The sequence shown here is derived from an EMBL/GenBank/DDBJ whole genome shotgun (WGS) entry which is preliminary data.</text>
</comment>
<dbReference type="Proteomes" id="UP001642360">
    <property type="component" value="Unassembled WGS sequence"/>
</dbReference>
<dbReference type="AlphaFoldDB" id="A0ABC8RL55"/>
<evidence type="ECO:0000313" key="4">
    <source>
        <dbReference type="EMBL" id="CAK9145157.1"/>
    </source>
</evidence>
<evidence type="ECO:0000259" key="3">
    <source>
        <dbReference type="Pfam" id="PF00382"/>
    </source>
</evidence>
<dbReference type="EMBL" id="CAUOFW020001463">
    <property type="protein sequence ID" value="CAK9145157.1"/>
    <property type="molecule type" value="Genomic_DNA"/>
</dbReference>
<dbReference type="PANTHER" id="PTHR11618">
    <property type="entry name" value="TRANSCRIPTION INITIATION FACTOR IIB-RELATED"/>
    <property type="match status" value="1"/>
</dbReference>
<dbReference type="PANTHER" id="PTHR11618:SF50">
    <property type="entry name" value="TRANSCRIPTION INITIATION FACTOR IIB-2-LIKE"/>
    <property type="match status" value="1"/>
</dbReference>
<accession>A0ABC8RL55</accession>
<evidence type="ECO:0000256" key="1">
    <source>
        <dbReference type="ARBA" id="ARBA00023015"/>
    </source>
</evidence>
<dbReference type="InterPro" id="IPR000812">
    <property type="entry name" value="TFIIB"/>
</dbReference>
<dbReference type="InterPro" id="IPR013150">
    <property type="entry name" value="TFIIB_cyclin"/>
</dbReference>
<name>A0ABC8RL55_9AQUA</name>
<keyword evidence="1" id="KW-0805">Transcription regulation</keyword>
<dbReference type="SUPFAM" id="SSF47954">
    <property type="entry name" value="Cyclin-like"/>
    <property type="match status" value="1"/>
</dbReference>
<reference evidence="4 5" key="1">
    <citation type="submission" date="2024-02" db="EMBL/GenBank/DDBJ databases">
        <authorList>
            <person name="Vignale AGUSTIN F."/>
            <person name="Sosa J E."/>
            <person name="Modenutti C."/>
        </authorList>
    </citation>
    <scope>NUCLEOTIDE SEQUENCE [LARGE SCALE GENOMIC DNA]</scope>
</reference>
<feature type="domain" description="Transcription factor TFIIB cyclin-like" evidence="3">
    <location>
        <begin position="12"/>
        <end position="69"/>
    </location>
</feature>
<dbReference type="InterPro" id="IPR036915">
    <property type="entry name" value="Cyclin-like_sf"/>
</dbReference>
<dbReference type="Gene3D" id="1.10.472.10">
    <property type="entry name" value="Cyclin-like"/>
    <property type="match status" value="1"/>
</dbReference>
<protein>
    <recommendedName>
        <fullName evidence="3">Transcription factor TFIIB cyclin-like domain-containing protein</fullName>
    </recommendedName>
</protein>
<keyword evidence="5" id="KW-1185">Reference proteome</keyword>
<evidence type="ECO:0000256" key="2">
    <source>
        <dbReference type="ARBA" id="ARBA00023163"/>
    </source>
</evidence>
<dbReference type="Pfam" id="PF00382">
    <property type="entry name" value="TFIIB"/>
    <property type="match status" value="1"/>
</dbReference>
<evidence type="ECO:0000313" key="5">
    <source>
        <dbReference type="Proteomes" id="UP001642360"/>
    </source>
</evidence>
<keyword evidence="2" id="KW-0804">Transcription</keyword>
<sequence>MDPYDTPFLIDDQKCTRGRNLDCLVAACIYIACRQEGKPRTVKDIIYVDISIASTVAEVTVKNAYKDLCPHASRIIPERYAKEKDLENLCYPKT</sequence>
<proteinExistence type="predicted"/>
<gene>
    <name evidence="4" type="ORF">ILEXP_LOCUS12952</name>
</gene>
<organism evidence="4 5">
    <name type="scientific">Ilex paraguariensis</name>
    <name type="common">yerba mate</name>
    <dbReference type="NCBI Taxonomy" id="185542"/>
    <lineage>
        <taxon>Eukaryota</taxon>
        <taxon>Viridiplantae</taxon>
        <taxon>Streptophyta</taxon>
        <taxon>Embryophyta</taxon>
        <taxon>Tracheophyta</taxon>
        <taxon>Spermatophyta</taxon>
        <taxon>Magnoliopsida</taxon>
        <taxon>eudicotyledons</taxon>
        <taxon>Gunneridae</taxon>
        <taxon>Pentapetalae</taxon>
        <taxon>asterids</taxon>
        <taxon>campanulids</taxon>
        <taxon>Aquifoliales</taxon>
        <taxon>Aquifoliaceae</taxon>
        <taxon>Ilex</taxon>
    </lineage>
</organism>